<dbReference type="Proteomes" id="UP000799118">
    <property type="component" value="Unassembled WGS sequence"/>
</dbReference>
<dbReference type="Pfam" id="PF20209">
    <property type="entry name" value="DUF6570"/>
    <property type="match status" value="1"/>
</dbReference>
<feature type="non-terminal residue" evidence="2">
    <location>
        <position position="170"/>
    </location>
</feature>
<feature type="domain" description="DUF6570" evidence="1">
    <location>
        <begin position="14"/>
        <end position="151"/>
    </location>
</feature>
<feature type="non-terminal residue" evidence="2">
    <location>
        <position position="1"/>
    </location>
</feature>
<organism evidence="2 3">
    <name type="scientific">Gymnopus androsaceus JB14</name>
    <dbReference type="NCBI Taxonomy" id="1447944"/>
    <lineage>
        <taxon>Eukaryota</taxon>
        <taxon>Fungi</taxon>
        <taxon>Dikarya</taxon>
        <taxon>Basidiomycota</taxon>
        <taxon>Agaricomycotina</taxon>
        <taxon>Agaricomycetes</taxon>
        <taxon>Agaricomycetidae</taxon>
        <taxon>Agaricales</taxon>
        <taxon>Marasmiineae</taxon>
        <taxon>Omphalotaceae</taxon>
        <taxon>Gymnopus</taxon>
    </lineage>
</organism>
<dbReference type="OrthoDB" id="3257061at2759"/>
<protein>
    <recommendedName>
        <fullName evidence="1">DUF6570 domain-containing protein</fullName>
    </recommendedName>
</protein>
<proteinExistence type="predicted"/>
<dbReference type="EMBL" id="ML769479">
    <property type="protein sequence ID" value="KAE9398677.1"/>
    <property type="molecule type" value="Genomic_DNA"/>
</dbReference>
<dbReference type="AlphaFoldDB" id="A0A6A4HNS8"/>
<name>A0A6A4HNS8_9AGAR</name>
<reference evidence="2" key="1">
    <citation type="journal article" date="2019" name="Environ. Microbiol.">
        <title>Fungal ecological strategies reflected in gene transcription - a case study of two litter decomposers.</title>
        <authorList>
            <person name="Barbi F."/>
            <person name="Kohler A."/>
            <person name="Barry K."/>
            <person name="Baskaran P."/>
            <person name="Daum C."/>
            <person name="Fauchery L."/>
            <person name="Ihrmark K."/>
            <person name="Kuo A."/>
            <person name="LaButti K."/>
            <person name="Lipzen A."/>
            <person name="Morin E."/>
            <person name="Grigoriev I.V."/>
            <person name="Henrissat B."/>
            <person name="Lindahl B."/>
            <person name="Martin F."/>
        </authorList>
    </citation>
    <scope>NUCLEOTIDE SEQUENCE</scope>
    <source>
        <strain evidence="2">JB14</strain>
    </source>
</reference>
<evidence type="ECO:0000313" key="3">
    <source>
        <dbReference type="Proteomes" id="UP000799118"/>
    </source>
</evidence>
<accession>A0A6A4HNS8</accession>
<dbReference type="InterPro" id="IPR046700">
    <property type="entry name" value="DUF6570"/>
</dbReference>
<keyword evidence="3" id="KW-1185">Reference proteome</keyword>
<gene>
    <name evidence="2" type="ORF">BT96DRAFT_754775</name>
</gene>
<sequence length="170" mass="19764">IYFCQECFSAIRLQKMPRLALNNHMYRGELPDRFRDVTWMEEMAVALYRTTAHVTRLYGVLSTEQDPFQLHGNACAHPLDTVSHATSLPWSPADLNDFISVIFVGPRKLKQTELDKLPHFHVRRNVIRDLLQEFRSHNRLYMGLPINEVALSQFPENGILPGLEDRIVYD</sequence>
<evidence type="ECO:0000259" key="1">
    <source>
        <dbReference type="Pfam" id="PF20209"/>
    </source>
</evidence>
<evidence type="ECO:0000313" key="2">
    <source>
        <dbReference type="EMBL" id="KAE9398677.1"/>
    </source>
</evidence>